<keyword evidence="1" id="KW-0560">Oxidoreductase</keyword>
<accession>A0AA37GWX1</accession>
<keyword evidence="2" id="KW-1185">Reference proteome</keyword>
<reference evidence="1 2" key="1">
    <citation type="submission" date="2021-07" db="EMBL/GenBank/DDBJ databases">
        <title>Genome data of Colletotrichum spaethianum.</title>
        <authorList>
            <person name="Utami Y.D."/>
            <person name="Hiruma K."/>
        </authorList>
    </citation>
    <scope>NUCLEOTIDE SEQUENCE [LARGE SCALE GENOMIC DNA]</scope>
    <source>
        <strain evidence="1 2">MAFF 242679</strain>
    </source>
</reference>
<keyword evidence="1" id="KW-0503">Monooxygenase</keyword>
<protein>
    <submittedName>
        <fullName evidence="1">Cytochrome P450 monooxygenase lolP1</fullName>
    </submittedName>
</protein>
<proteinExistence type="predicted"/>
<sequence length="125" mass="13741">MGSLSSYLTMAVITTPAFGNPFGHLEANAGVFGFIAQMRENWSLVALTLDVPLIRAVRFSKSFLRLLGPEPTDKHGIGQMMGVAERQAGERFKSASEPKRDKLGSWIKNGMAKEECDAEGLRRKL</sequence>
<name>A0AA37GWX1_9PEZI</name>
<gene>
    <name evidence="1" type="ORF">ColLi_11671</name>
</gene>
<dbReference type="GO" id="GO:0004497">
    <property type="term" value="F:monooxygenase activity"/>
    <property type="evidence" value="ECO:0007669"/>
    <property type="project" value="UniProtKB-KW"/>
</dbReference>
<dbReference type="EMBL" id="BPPX01000036">
    <property type="protein sequence ID" value="GJC88833.1"/>
    <property type="molecule type" value="Genomic_DNA"/>
</dbReference>
<evidence type="ECO:0000313" key="1">
    <source>
        <dbReference type="EMBL" id="GJC88833.1"/>
    </source>
</evidence>
<dbReference type="AlphaFoldDB" id="A0AA37GWX1"/>
<organism evidence="1 2">
    <name type="scientific">Colletotrichum liriopes</name>
    <dbReference type="NCBI Taxonomy" id="708192"/>
    <lineage>
        <taxon>Eukaryota</taxon>
        <taxon>Fungi</taxon>
        <taxon>Dikarya</taxon>
        <taxon>Ascomycota</taxon>
        <taxon>Pezizomycotina</taxon>
        <taxon>Sordariomycetes</taxon>
        <taxon>Hypocreomycetidae</taxon>
        <taxon>Glomerellales</taxon>
        <taxon>Glomerellaceae</taxon>
        <taxon>Colletotrichum</taxon>
        <taxon>Colletotrichum spaethianum species complex</taxon>
    </lineage>
</organism>
<comment type="caution">
    <text evidence="1">The sequence shown here is derived from an EMBL/GenBank/DDBJ whole genome shotgun (WGS) entry which is preliminary data.</text>
</comment>
<dbReference type="Proteomes" id="UP001055172">
    <property type="component" value="Unassembled WGS sequence"/>
</dbReference>
<evidence type="ECO:0000313" key="2">
    <source>
        <dbReference type="Proteomes" id="UP001055172"/>
    </source>
</evidence>